<evidence type="ECO:0008006" key="3">
    <source>
        <dbReference type="Google" id="ProtNLM"/>
    </source>
</evidence>
<dbReference type="EMBL" id="JACIJP010000001">
    <property type="protein sequence ID" value="MBB6123402.1"/>
    <property type="molecule type" value="Genomic_DNA"/>
</dbReference>
<gene>
    <name evidence="1" type="ORF">FHS92_001109</name>
</gene>
<keyword evidence="2" id="KW-1185">Reference proteome</keyword>
<dbReference type="InterPro" id="IPR011051">
    <property type="entry name" value="RmlC_Cupin_sf"/>
</dbReference>
<reference evidence="1 2" key="1">
    <citation type="submission" date="2020-08" db="EMBL/GenBank/DDBJ databases">
        <title>Genomic Encyclopedia of Type Strains, Phase IV (KMG-IV): sequencing the most valuable type-strain genomes for metagenomic binning, comparative biology and taxonomic classification.</title>
        <authorList>
            <person name="Goeker M."/>
        </authorList>
    </citation>
    <scope>NUCLEOTIDE SEQUENCE [LARGE SCALE GENOMIC DNA]</scope>
    <source>
        <strain evidence="1 2">DSM 102255</strain>
    </source>
</reference>
<protein>
    <recommendedName>
        <fullName evidence="3">Cupin domain-containing protein</fullName>
    </recommendedName>
</protein>
<comment type="caution">
    <text evidence="1">The sequence shown here is derived from an EMBL/GenBank/DDBJ whole genome shotgun (WGS) entry which is preliminary data.</text>
</comment>
<evidence type="ECO:0000313" key="1">
    <source>
        <dbReference type="EMBL" id="MBB6123402.1"/>
    </source>
</evidence>
<proteinExistence type="predicted"/>
<evidence type="ECO:0000313" key="2">
    <source>
        <dbReference type="Proteomes" id="UP000552700"/>
    </source>
</evidence>
<sequence>MRIAHDELPDADILLAASATLRCALRMVGCPQCIGHIHKKGLDFLFDQPKNAAGKPMSDIETATPAGRGYYTSITDPKFTWHKRGLNARIALLPVGEDGDKDAPLVGIVWVNVGPADRLRGRHMHPGDAINLVVDGAMYMDGTWLQPGQAKIVPAEKNYGDAIASANGCIFLEIFENHGAAVPIFDDPKNQEYFNEVHGQYL</sequence>
<name>A0A841IZ48_9SPHN</name>
<dbReference type="Proteomes" id="UP000552700">
    <property type="component" value="Unassembled WGS sequence"/>
</dbReference>
<dbReference type="SUPFAM" id="SSF51182">
    <property type="entry name" value="RmlC-like cupins"/>
    <property type="match status" value="1"/>
</dbReference>
<dbReference type="AlphaFoldDB" id="A0A841IZ48"/>
<accession>A0A841IZ48</accession>
<organism evidence="1 2">
    <name type="scientific">Sphingobium subterraneum</name>
    <dbReference type="NCBI Taxonomy" id="627688"/>
    <lineage>
        <taxon>Bacteria</taxon>
        <taxon>Pseudomonadati</taxon>
        <taxon>Pseudomonadota</taxon>
        <taxon>Alphaproteobacteria</taxon>
        <taxon>Sphingomonadales</taxon>
        <taxon>Sphingomonadaceae</taxon>
        <taxon>Sphingobium</taxon>
    </lineage>
</organism>
<dbReference type="RefSeq" id="WP_184078284.1">
    <property type="nucleotide sequence ID" value="NZ_JACIJP010000001.1"/>
</dbReference>